<reference evidence="2 3" key="1">
    <citation type="submission" date="2015-06" db="EMBL/GenBank/DDBJ databases">
        <title>Draft genome of the moderately acidophilic sulfate reducer Candidatus Desulfosporosinus acididurans strain M1.</title>
        <authorList>
            <person name="Poehlein A."/>
            <person name="Petzsch P."/>
            <person name="Johnson B.D."/>
            <person name="Schloemann M."/>
            <person name="Daniel R."/>
            <person name="Muehling M."/>
        </authorList>
    </citation>
    <scope>NUCLEOTIDE SEQUENCE [LARGE SCALE GENOMIC DNA]</scope>
    <source>
        <strain evidence="2 3">M1</strain>
    </source>
</reference>
<dbReference type="Gene3D" id="3.30.1180.10">
    <property type="match status" value="1"/>
</dbReference>
<keyword evidence="3" id="KW-1185">Reference proteome</keyword>
<keyword evidence="1" id="KW-0446">Lipid-binding</keyword>
<dbReference type="InterPro" id="IPR050270">
    <property type="entry name" value="DegV_domain_contain"/>
</dbReference>
<dbReference type="PANTHER" id="PTHR33434:SF8">
    <property type="entry name" value="DEGV DOMAIN-CONTAINING PROTEIN SPR1019"/>
    <property type="match status" value="1"/>
</dbReference>
<dbReference type="PATRIC" id="fig|476652.3.peg.121"/>
<gene>
    <name evidence="2" type="ORF">DEAC_c01230</name>
</gene>
<proteinExistence type="predicted"/>
<dbReference type="GO" id="GO:0008289">
    <property type="term" value="F:lipid binding"/>
    <property type="evidence" value="ECO:0007669"/>
    <property type="project" value="UniProtKB-KW"/>
</dbReference>
<evidence type="ECO:0000313" key="3">
    <source>
        <dbReference type="Proteomes" id="UP000036356"/>
    </source>
</evidence>
<comment type="caution">
    <text evidence="2">The sequence shown here is derived from an EMBL/GenBank/DDBJ whole genome shotgun (WGS) entry which is preliminary data.</text>
</comment>
<dbReference type="RefSeq" id="WP_047808097.1">
    <property type="nucleotide sequence ID" value="NZ_LDZY01000001.1"/>
</dbReference>
<organism evidence="2 3">
    <name type="scientific">Desulfosporosinus acididurans</name>
    <dbReference type="NCBI Taxonomy" id="476652"/>
    <lineage>
        <taxon>Bacteria</taxon>
        <taxon>Bacillati</taxon>
        <taxon>Bacillota</taxon>
        <taxon>Clostridia</taxon>
        <taxon>Eubacteriales</taxon>
        <taxon>Desulfitobacteriaceae</taxon>
        <taxon>Desulfosporosinus</taxon>
    </lineage>
</organism>
<accession>A0A0J1FWD1</accession>
<dbReference type="EMBL" id="LDZY01000001">
    <property type="protein sequence ID" value="KLU67719.1"/>
    <property type="molecule type" value="Genomic_DNA"/>
</dbReference>
<protein>
    <submittedName>
        <fullName evidence="2">DegV domain-containing protein</fullName>
    </submittedName>
</protein>
<sequence length="283" mass="31310">MPFKILVDSASDIPVDRAKAAGIETVPMPVTIDGNTYLEGVNLNIQDFYTQYRRYKELPKTSQPNPNTLLEHYERWLSEGCDVVAIHLSSGLSSTFATAQMIAETTSAPERVHIIDSLGASFGYGLLAILAQQVLASATTWKDAEAEILDIRAKMRYIFTLDTLEYLVKGGRVSKTAGFLGGLLDVKPVLQMTSEGKIEPFVKVRSRRAAIRKLAEVLEEEIDHPEEQIIGISHSACYEEALILAREIQERVVVKDIWISDIGCVVGSHTGPGTLALFYQRKV</sequence>
<dbReference type="STRING" id="476652.DEAC_c01230"/>
<dbReference type="Proteomes" id="UP000036356">
    <property type="component" value="Unassembled WGS sequence"/>
</dbReference>
<dbReference type="PROSITE" id="PS51482">
    <property type="entry name" value="DEGV"/>
    <property type="match status" value="1"/>
</dbReference>
<evidence type="ECO:0000256" key="1">
    <source>
        <dbReference type="ARBA" id="ARBA00023121"/>
    </source>
</evidence>
<dbReference type="Gene3D" id="3.40.50.10170">
    <property type="match status" value="1"/>
</dbReference>
<dbReference type="InterPro" id="IPR003797">
    <property type="entry name" value="DegV"/>
</dbReference>
<name>A0A0J1FWD1_9FIRM</name>
<evidence type="ECO:0000313" key="2">
    <source>
        <dbReference type="EMBL" id="KLU67719.1"/>
    </source>
</evidence>
<dbReference type="NCBIfam" id="TIGR00762">
    <property type="entry name" value="DegV"/>
    <property type="match status" value="1"/>
</dbReference>
<dbReference type="InterPro" id="IPR043168">
    <property type="entry name" value="DegV_C"/>
</dbReference>
<dbReference type="AlphaFoldDB" id="A0A0J1FWD1"/>
<dbReference type="SUPFAM" id="SSF82549">
    <property type="entry name" value="DAK1/DegV-like"/>
    <property type="match status" value="1"/>
</dbReference>
<dbReference type="PANTHER" id="PTHR33434">
    <property type="entry name" value="DEGV DOMAIN-CONTAINING PROTEIN DR_1986-RELATED"/>
    <property type="match status" value="1"/>
</dbReference>
<dbReference type="Pfam" id="PF02645">
    <property type="entry name" value="DegV"/>
    <property type="match status" value="1"/>
</dbReference>